<keyword evidence="4" id="KW-1185">Reference proteome</keyword>
<feature type="transmembrane region" description="Helical" evidence="1">
    <location>
        <begin position="109"/>
        <end position="131"/>
    </location>
</feature>
<evidence type="ECO:0000313" key="3">
    <source>
        <dbReference type="EMBL" id="MFC5068498.1"/>
    </source>
</evidence>
<dbReference type="RefSeq" id="WP_114955611.1">
    <property type="nucleotide sequence ID" value="NZ_JBHSJF010000006.1"/>
</dbReference>
<keyword evidence="1" id="KW-0472">Membrane</keyword>
<feature type="transmembrane region" description="Helical" evidence="1">
    <location>
        <begin position="167"/>
        <end position="188"/>
    </location>
</feature>
<dbReference type="InterPro" id="IPR002823">
    <property type="entry name" value="DUF112_TM"/>
</dbReference>
<protein>
    <submittedName>
        <fullName evidence="3">Tripartite tricarboxylate transporter permease</fullName>
    </submittedName>
</protein>
<feature type="transmembrane region" description="Helical" evidence="1">
    <location>
        <begin position="200"/>
        <end position="220"/>
    </location>
</feature>
<keyword evidence="1" id="KW-0812">Transmembrane</keyword>
<feature type="transmembrane region" description="Helical" evidence="1">
    <location>
        <begin position="463"/>
        <end position="484"/>
    </location>
</feature>
<gene>
    <name evidence="3" type="ORF">ACFPFW_10805</name>
</gene>
<feature type="transmembrane region" description="Helical" evidence="1">
    <location>
        <begin position="318"/>
        <end position="342"/>
    </location>
</feature>
<dbReference type="PANTHER" id="PTHR35342:SF5">
    <property type="entry name" value="TRICARBOXYLIC TRANSPORT PROTEIN"/>
    <property type="match status" value="1"/>
</dbReference>
<evidence type="ECO:0000256" key="1">
    <source>
        <dbReference type="SAM" id="Phobius"/>
    </source>
</evidence>
<name>A0ABV9Z0V5_9HYPH</name>
<feature type="transmembrane region" description="Helical" evidence="1">
    <location>
        <begin position="138"/>
        <end position="161"/>
    </location>
</feature>
<feature type="transmembrane region" description="Helical" evidence="1">
    <location>
        <begin position="20"/>
        <end position="39"/>
    </location>
</feature>
<proteinExistence type="predicted"/>
<feature type="transmembrane region" description="Helical" evidence="1">
    <location>
        <begin position="383"/>
        <end position="404"/>
    </location>
</feature>
<feature type="transmembrane region" description="Helical" evidence="1">
    <location>
        <begin position="258"/>
        <end position="282"/>
    </location>
</feature>
<keyword evidence="1" id="KW-1133">Transmembrane helix</keyword>
<feature type="transmembrane region" description="Helical" evidence="1">
    <location>
        <begin position="410"/>
        <end position="427"/>
    </location>
</feature>
<dbReference type="Pfam" id="PF01970">
    <property type="entry name" value="TctA"/>
    <property type="match status" value="1"/>
</dbReference>
<feature type="domain" description="DUF112" evidence="2">
    <location>
        <begin position="20"/>
        <end position="438"/>
    </location>
</feature>
<feature type="transmembrane region" description="Helical" evidence="1">
    <location>
        <begin position="46"/>
        <end position="69"/>
    </location>
</feature>
<dbReference type="Proteomes" id="UP001595796">
    <property type="component" value="Unassembled WGS sequence"/>
</dbReference>
<dbReference type="EMBL" id="JBHSJF010000006">
    <property type="protein sequence ID" value="MFC5068498.1"/>
    <property type="molecule type" value="Genomic_DNA"/>
</dbReference>
<dbReference type="PANTHER" id="PTHR35342">
    <property type="entry name" value="TRICARBOXYLIC TRANSPORT PROTEIN"/>
    <property type="match status" value="1"/>
</dbReference>
<organism evidence="3 4">
    <name type="scientific">Flaviflagellibacter deserti</name>
    <dbReference type="NCBI Taxonomy" id="2267266"/>
    <lineage>
        <taxon>Bacteria</taxon>
        <taxon>Pseudomonadati</taxon>
        <taxon>Pseudomonadota</taxon>
        <taxon>Alphaproteobacteria</taxon>
        <taxon>Hyphomicrobiales</taxon>
        <taxon>Flaviflagellibacter</taxon>
    </lineage>
</organism>
<evidence type="ECO:0000259" key="2">
    <source>
        <dbReference type="Pfam" id="PF01970"/>
    </source>
</evidence>
<comment type="caution">
    <text evidence="3">The sequence shown here is derived from an EMBL/GenBank/DDBJ whole genome shotgun (WGS) entry which is preliminary data.</text>
</comment>
<accession>A0ABV9Z0V5</accession>
<evidence type="ECO:0000313" key="4">
    <source>
        <dbReference type="Proteomes" id="UP001595796"/>
    </source>
</evidence>
<sequence length="513" mass="53421">MEIMGLLIDGIGQAMQPSILASTMLGAILGLLIGALPGLGPSAGVAIMLPIAVTFGGTAAIACIAGIYYGAMFGGAITSILLGIPGDAPSVMTVLDGYPMALKGEAGRALGMSVFASFIGGLFGLAGMVALSVPISRWALAFGPTEMTAMMAFSLSLVSVLGGRNSIKGFAALVLGMWVGMIGLDPIAGPARYTFGQMDLFDGLDFSVVAVGLFGLTAMFTSVSDKIDRDAASFSLRSLLPRFRDAVASRWELLSGSIIGFVVGVLPGVGATAATMLSYATAKRFSRRPEKFGTGIVEGVAAPEAANNSASYGNMIPLFTLGIPGSATTAVMMGGLLMIGLQPGPLLFVNNSEFIWTLFGSFWVGNLALVFLTLLLTPLLASILFISTALLYPVIIAVVMFGVYAIEFSMANIVIAIIAGGIGLVLMELDYPPVPLVLGLVLGPMLERNIRRTMIQSEGDLSVFVQHPISLTLFIATAFVIVLPQIMRVLKLRKIPADEAEAEAMPADSERTA</sequence>
<reference evidence="4" key="1">
    <citation type="journal article" date="2019" name="Int. J. Syst. Evol. Microbiol.">
        <title>The Global Catalogue of Microorganisms (GCM) 10K type strain sequencing project: providing services to taxonomists for standard genome sequencing and annotation.</title>
        <authorList>
            <consortium name="The Broad Institute Genomics Platform"/>
            <consortium name="The Broad Institute Genome Sequencing Center for Infectious Disease"/>
            <person name="Wu L."/>
            <person name="Ma J."/>
        </authorList>
    </citation>
    <scope>NUCLEOTIDE SEQUENCE [LARGE SCALE GENOMIC DNA]</scope>
    <source>
        <strain evidence="4">CGMCC 1.16444</strain>
    </source>
</reference>
<feature type="transmembrane region" description="Helical" evidence="1">
    <location>
        <begin position="354"/>
        <end position="376"/>
    </location>
</feature>